<feature type="domain" description="DUF1736" evidence="5">
    <location>
        <begin position="1"/>
        <end position="64"/>
    </location>
</feature>
<dbReference type="PANTHER" id="PTHR44395:SF1">
    <property type="entry name" value="PROTEIN O-MANNOSYL-TRANSFERASE TMTC3"/>
    <property type="match status" value="1"/>
</dbReference>
<accession>A0ABV0XV50</accession>
<protein>
    <submittedName>
        <fullName evidence="6">Protein O-mannosyl-transferase tmtc3</fullName>
    </submittedName>
</protein>
<feature type="transmembrane region" description="Helical" evidence="4">
    <location>
        <begin position="55"/>
        <end position="74"/>
    </location>
</feature>
<evidence type="ECO:0000256" key="2">
    <source>
        <dbReference type="ARBA" id="ARBA00022803"/>
    </source>
</evidence>
<keyword evidence="3 4" id="KW-0472">Membrane</keyword>
<evidence type="ECO:0000256" key="3">
    <source>
        <dbReference type="ARBA" id="ARBA00023136"/>
    </source>
</evidence>
<dbReference type="EMBL" id="JAHRIP010013129">
    <property type="protein sequence ID" value="MEQ2285351.1"/>
    <property type="molecule type" value="Genomic_DNA"/>
</dbReference>
<evidence type="ECO:0000313" key="7">
    <source>
        <dbReference type="Proteomes" id="UP001469553"/>
    </source>
</evidence>
<keyword evidence="4" id="KW-1133">Transmembrane helix</keyword>
<dbReference type="Pfam" id="PF08409">
    <property type="entry name" value="TMTC_DUF1736"/>
    <property type="match status" value="1"/>
</dbReference>
<dbReference type="PANTHER" id="PTHR44395">
    <property type="match status" value="1"/>
</dbReference>
<name>A0ABV0XV50_9TELE</name>
<gene>
    <name evidence="6" type="primary">TMTC3_1</name>
    <name evidence="6" type="ORF">AMECASPLE_030784</name>
</gene>
<reference evidence="6 7" key="1">
    <citation type="submission" date="2021-06" db="EMBL/GenBank/DDBJ databases">
        <authorList>
            <person name="Palmer J.M."/>
        </authorList>
    </citation>
    <scope>NUCLEOTIDE SEQUENCE [LARGE SCALE GENOMIC DNA]</scope>
    <source>
        <strain evidence="6 7">AS_MEX2019</strain>
        <tissue evidence="6">Muscle</tissue>
    </source>
</reference>
<feature type="non-terminal residue" evidence="6">
    <location>
        <position position="1"/>
    </location>
</feature>
<sequence length="94" mass="10683">FDNPAAVSPTPTRQLTFNYLLPVNAWLLLNPSELCCDWTMGTIPLVESLLDLRNLATVMFYTFLCLLAHYSLCYRHSSAKTVIMMYLEMLICGS</sequence>
<evidence type="ECO:0000256" key="4">
    <source>
        <dbReference type="SAM" id="Phobius"/>
    </source>
</evidence>
<evidence type="ECO:0000259" key="5">
    <source>
        <dbReference type="Pfam" id="PF08409"/>
    </source>
</evidence>
<dbReference type="Proteomes" id="UP001469553">
    <property type="component" value="Unassembled WGS sequence"/>
</dbReference>
<organism evidence="6 7">
    <name type="scientific">Ameca splendens</name>
    <dbReference type="NCBI Taxonomy" id="208324"/>
    <lineage>
        <taxon>Eukaryota</taxon>
        <taxon>Metazoa</taxon>
        <taxon>Chordata</taxon>
        <taxon>Craniata</taxon>
        <taxon>Vertebrata</taxon>
        <taxon>Euteleostomi</taxon>
        <taxon>Actinopterygii</taxon>
        <taxon>Neopterygii</taxon>
        <taxon>Teleostei</taxon>
        <taxon>Neoteleostei</taxon>
        <taxon>Acanthomorphata</taxon>
        <taxon>Ovalentaria</taxon>
        <taxon>Atherinomorphae</taxon>
        <taxon>Cyprinodontiformes</taxon>
        <taxon>Goodeidae</taxon>
        <taxon>Ameca</taxon>
    </lineage>
</organism>
<keyword evidence="2" id="KW-0802">TPR repeat</keyword>
<evidence type="ECO:0000256" key="1">
    <source>
        <dbReference type="ARBA" id="ARBA00022737"/>
    </source>
</evidence>
<keyword evidence="1" id="KW-0677">Repeat</keyword>
<evidence type="ECO:0000313" key="6">
    <source>
        <dbReference type="EMBL" id="MEQ2285351.1"/>
    </source>
</evidence>
<comment type="caution">
    <text evidence="6">The sequence shown here is derived from an EMBL/GenBank/DDBJ whole genome shotgun (WGS) entry which is preliminary data.</text>
</comment>
<keyword evidence="7" id="KW-1185">Reference proteome</keyword>
<proteinExistence type="predicted"/>
<dbReference type="InterPro" id="IPR013618">
    <property type="entry name" value="TMTC_DUF1736"/>
</dbReference>
<keyword evidence="4" id="KW-0812">Transmembrane</keyword>